<dbReference type="PANTHER" id="PTHR28672">
    <property type="entry name" value="ANAPHASE-PROMOTING COMPLEX SUBUNIT 13"/>
    <property type="match status" value="1"/>
</dbReference>
<evidence type="ECO:0000256" key="10">
    <source>
        <dbReference type="ARBA" id="ARBA00031338"/>
    </source>
</evidence>
<evidence type="ECO:0000256" key="12">
    <source>
        <dbReference type="SAM" id="MobiDB-lite"/>
    </source>
</evidence>
<dbReference type="Proteomes" id="UP000694888">
    <property type="component" value="Unplaced"/>
</dbReference>
<evidence type="ECO:0000256" key="4">
    <source>
        <dbReference type="ARBA" id="ARBA00013935"/>
    </source>
</evidence>
<proteinExistence type="inferred from homology"/>
<evidence type="ECO:0000256" key="13">
    <source>
        <dbReference type="SAM" id="SignalP"/>
    </source>
</evidence>
<evidence type="ECO:0000256" key="7">
    <source>
        <dbReference type="ARBA" id="ARBA00022786"/>
    </source>
</evidence>
<sequence length="89" mass="10148">MCLQLALLILICAIMDSEYQRDGRLMDMIDEKWRADQLPMEDIEVPVTARPEPEQDNGPSTDAQHEHEHKWLDLALSSLNSMPPTSTQS</sequence>
<evidence type="ECO:0000256" key="1">
    <source>
        <dbReference type="ARBA" id="ARBA00004123"/>
    </source>
</evidence>
<dbReference type="GeneID" id="101850733"/>
<keyword evidence="6" id="KW-0498">Mitosis</keyword>
<keyword evidence="14" id="KW-1185">Reference proteome</keyword>
<feature type="compositionally biased region" description="Basic and acidic residues" evidence="12">
    <location>
        <begin position="63"/>
        <end position="72"/>
    </location>
</feature>
<keyword evidence="9" id="KW-0131">Cell cycle</keyword>
<comment type="similarity">
    <text evidence="3">Belongs to the APC13 family.</text>
</comment>
<comment type="pathway">
    <text evidence="2">Protein modification; protein ubiquitination.</text>
</comment>
<dbReference type="InterPro" id="IPR008401">
    <property type="entry name" value="Apc13"/>
</dbReference>
<gene>
    <name evidence="15" type="primary">LOC101850733</name>
</gene>
<keyword evidence="7" id="KW-0833">Ubl conjugation pathway</keyword>
<evidence type="ECO:0000256" key="2">
    <source>
        <dbReference type="ARBA" id="ARBA00004906"/>
    </source>
</evidence>
<evidence type="ECO:0000256" key="9">
    <source>
        <dbReference type="ARBA" id="ARBA00023306"/>
    </source>
</evidence>
<name>A0ABM1VW35_APLCA</name>
<evidence type="ECO:0000256" key="8">
    <source>
        <dbReference type="ARBA" id="ARBA00023242"/>
    </source>
</evidence>
<evidence type="ECO:0000256" key="6">
    <source>
        <dbReference type="ARBA" id="ARBA00022776"/>
    </source>
</evidence>
<comment type="function">
    <text evidence="11">Component of the anaphase promoting complex/cyclosome (APC/C), a cell cycle-regulated E3 ubiquitin ligase that controls progression through mitosis and the G1 phase of the cell cycle. The APC/C complex acts by mediating ubiquitination and subsequent degradation of target proteins: it mainly mediates the formation of 'Lys-11'-linked polyubiquitin chains and, to a lower extent, the formation of 'Lys-48'- and 'Lys-63'-linked polyubiquitin chains. The APC/C complex catalyzes assembly of branched 'Lys-11'-/'Lys-48'-linked branched ubiquitin chains on target proteins.</text>
</comment>
<feature type="chain" id="PRO_5046767741" description="Anaphase-promoting complex subunit 13" evidence="13">
    <location>
        <begin position="18"/>
        <end position="89"/>
    </location>
</feature>
<protein>
    <recommendedName>
        <fullName evidence="4">Anaphase-promoting complex subunit 13</fullName>
    </recommendedName>
    <alternativeName>
        <fullName evidence="10">Cyclosome subunit 13</fullName>
    </alternativeName>
</protein>
<evidence type="ECO:0000256" key="11">
    <source>
        <dbReference type="ARBA" id="ARBA00045696"/>
    </source>
</evidence>
<evidence type="ECO:0000313" key="14">
    <source>
        <dbReference type="Proteomes" id="UP000694888"/>
    </source>
</evidence>
<evidence type="ECO:0000256" key="3">
    <source>
        <dbReference type="ARBA" id="ARBA00006940"/>
    </source>
</evidence>
<dbReference type="Pfam" id="PF05839">
    <property type="entry name" value="Apc13p"/>
    <property type="match status" value="1"/>
</dbReference>
<dbReference type="RefSeq" id="XP_035826627.1">
    <property type="nucleotide sequence ID" value="XM_035970734.1"/>
</dbReference>
<evidence type="ECO:0000313" key="15">
    <source>
        <dbReference type="RefSeq" id="XP_035826627.1"/>
    </source>
</evidence>
<keyword evidence="5" id="KW-0132">Cell division</keyword>
<keyword evidence="8" id="KW-0539">Nucleus</keyword>
<feature type="compositionally biased region" description="Polar residues" evidence="12">
    <location>
        <begin position="77"/>
        <end position="89"/>
    </location>
</feature>
<evidence type="ECO:0000256" key="5">
    <source>
        <dbReference type="ARBA" id="ARBA00022618"/>
    </source>
</evidence>
<feature type="region of interest" description="Disordered" evidence="12">
    <location>
        <begin position="47"/>
        <end position="89"/>
    </location>
</feature>
<feature type="signal peptide" evidence="13">
    <location>
        <begin position="1"/>
        <end position="17"/>
    </location>
</feature>
<accession>A0ABM1VW35</accession>
<comment type="subcellular location">
    <subcellularLocation>
        <location evidence="1">Nucleus</location>
    </subcellularLocation>
</comment>
<dbReference type="PANTHER" id="PTHR28672:SF1">
    <property type="entry name" value="ANAPHASE-PROMOTING COMPLEX SUBUNIT 13"/>
    <property type="match status" value="1"/>
</dbReference>
<organism evidence="14 15">
    <name type="scientific">Aplysia californica</name>
    <name type="common">California sea hare</name>
    <dbReference type="NCBI Taxonomy" id="6500"/>
    <lineage>
        <taxon>Eukaryota</taxon>
        <taxon>Metazoa</taxon>
        <taxon>Spiralia</taxon>
        <taxon>Lophotrochozoa</taxon>
        <taxon>Mollusca</taxon>
        <taxon>Gastropoda</taxon>
        <taxon>Heterobranchia</taxon>
        <taxon>Euthyneura</taxon>
        <taxon>Tectipleura</taxon>
        <taxon>Aplysiida</taxon>
        <taxon>Aplysioidea</taxon>
        <taxon>Aplysiidae</taxon>
        <taxon>Aplysia</taxon>
    </lineage>
</organism>
<keyword evidence="13" id="KW-0732">Signal</keyword>
<reference evidence="15" key="1">
    <citation type="submission" date="2025-08" db="UniProtKB">
        <authorList>
            <consortium name="RefSeq"/>
        </authorList>
    </citation>
    <scope>IDENTIFICATION</scope>
</reference>